<sequence length="79" mass="9025">MHEGVSEDKMSACAFFTEFKIPIRWETDPIVFVCMRRVDWPGGLLEIFLRLVALNTTLKIDCNILRFVLPLNELAALVG</sequence>
<evidence type="ECO:0000313" key="2">
    <source>
        <dbReference type="Proteomes" id="UP000050794"/>
    </source>
</evidence>
<evidence type="ECO:0000313" key="3">
    <source>
        <dbReference type="WBParaSite" id="TCNE_0000605401-mRNA-1"/>
    </source>
</evidence>
<dbReference type="WBParaSite" id="TCNE_0000605401-mRNA-1">
    <property type="protein sequence ID" value="TCNE_0000605401-mRNA-1"/>
    <property type="gene ID" value="TCNE_0000605401"/>
</dbReference>
<dbReference type="AlphaFoldDB" id="A0A183UC34"/>
<reference evidence="1 2" key="2">
    <citation type="submission" date="2018-11" db="EMBL/GenBank/DDBJ databases">
        <authorList>
            <consortium name="Pathogen Informatics"/>
        </authorList>
    </citation>
    <scope>NUCLEOTIDE SEQUENCE [LARGE SCALE GENOMIC DNA]</scope>
</reference>
<accession>A0A183UC34</accession>
<name>A0A183UC34_TOXCA</name>
<protein>
    <submittedName>
        <fullName evidence="3">Transposase</fullName>
    </submittedName>
</protein>
<proteinExistence type="predicted"/>
<gene>
    <name evidence="1" type="ORF">TCNE_LOCUS6054</name>
</gene>
<organism evidence="2 3">
    <name type="scientific">Toxocara canis</name>
    <name type="common">Canine roundworm</name>
    <dbReference type="NCBI Taxonomy" id="6265"/>
    <lineage>
        <taxon>Eukaryota</taxon>
        <taxon>Metazoa</taxon>
        <taxon>Ecdysozoa</taxon>
        <taxon>Nematoda</taxon>
        <taxon>Chromadorea</taxon>
        <taxon>Rhabditida</taxon>
        <taxon>Spirurina</taxon>
        <taxon>Ascaridomorpha</taxon>
        <taxon>Ascaridoidea</taxon>
        <taxon>Toxocaridae</taxon>
        <taxon>Toxocara</taxon>
    </lineage>
</organism>
<reference evidence="3" key="1">
    <citation type="submission" date="2016-06" db="UniProtKB">
        <authorList>
            <consortium name="WormBaseParasite"/>
        </authorList>
    </citation>
    <scope>IDENTIFICATION</scope>
</reference>
<keyword evidence="2" id="KW-1185">Reference proteome</keyword>
<dbReference type="Proteomes" id="UP000050794">
    <property type="component" value="Unassembled WGS sequence"/>
</dbReference>
<dbReference type="EMBL" id="UYWY01019431">
    <property type="protein sequence ID" value="VDM37334.1"/>
    <property type="molecule type" value="Genomic_DNA"/>
</dbReference>
<evidence type="ECO:0000313" key="1">
    <source>
        <dbReference type="EMBL" id="VDM37334.1"/>
    </source>
</evidence>